<evidence type="ECO:0000256" key="3">
    <source>
        <dbReference type="ARBA" id="ARBA00022630"/>
    </source>
</evidence>
<evidence type="ECO:0008006" key="10">
    <source>
        <dbReference type="Google" id="ProtNLM"/>
    </source>
</evidence>
<dbReference type="EMBL" id="UINC01071087">
    <property type="protein sequence ID" value="SVC05733.1"/>
    <property type="molecule type" value="Genomic_DNA"/>
</dbReference>
<dbReference type="InterPro" id="IPR006091">
    <property type="entry name" value="Acyl-CoA_Oxase/DH_mid-dom"/>
</dbReference>
<dbReference type="InterPro" id="IPR006089">
    <property type="entry name" value="Acyl-CoA_DH_CS"/>
</dbReference>
<evidence type="ECO:0000256" key="4">
    <source>
        <dbReference type="ARBA" id="ARBA00022827"/>
    </source>
</evidence>
<organism evidence="9">
    <name type="scientific">marine metagenome</name>
    <dbReference type="NCBI Taxonomy" id="408172"/>
    <lineage>
        <taxon>unclassified sequences</taxon>
        <taxon>metagenomes</taxon>
        <taxon>ecological metagenomes</taxon>
    </lineage>
</organism>
<dbReference type="PANTHER" id="PTHR43884">
    <property type="entry name" value="ACYL-COA DEHYDROGENASE"/>
    <property type="match status" value="1"/>
</dbReference>
<gene>
    <name evidence="9" type="ORF">METZ01_LOCUS258587</name>
</gene>
<dbReference type="Pfam" id="PF02770">
    <property type="entry name" value="Acyl-CoA_dh_M"/>
    <property type="match status" value="1"/>
</dbReference>
<reference evidence="9" key="1">
    <citation type="submission" date="2018-05" db="EMBL/GenBank/DDBJ databases">
        <authorList>
            <person name="Lanie J.A."/>
            <person name="Ng W.-L."/>
            <person name="Kazmierczak K.M."/>
            <person name="Andrzejewski T.M."/>
            <person name="Davidsen T.M."/>
            <person name="Wayne K.J."/>
            <person name="Tettelin H."/>
            <person name="Glass J.I."/>
            <person name="Rusch D."/>
            <person name="Podicherti R."/>
            <person name="Tsui H.-C.T."/>
            <person name="Winkler M.E."/>
        </authorList>
    </citation>
    <scope>NUCLEOTIDE SEQUENCE</scope>
</reference>
<feature type="region of interest" description="Disordered" evidence="6">
    <location>
        <begin position="1"/>
        <end position="20"/>
    </location>
</feature>
<feature type="domain" description="Acyl-CoA dehydrogenase/oxidase C-terminal" evidence="7">
    <location>
        <begin position="114"/>
        <end position="261"/>
    </location>
</feature>
<dbReference type="Pfam" id="PF00441">
    <property type="entry name" value="Acyl-CoA_dh_1"/>
    <property type="match status" value="1"/>
</dbReference>
<dbReference type="FunFam" id="1.20.140.10:FF:000004">
    <property type="entry name" value="Acyl-CoA dehydrogenase FadE25"/>
    <property type="match status" value="1"/>
</dbReference>
<evidence type="ECO:0000313" key="9">
    <source>
        <dbReference type="EMBL" id="SVC05733.1"/>
    </source>
</evidence>
<dbReference type="InterPro" id="IPR046373">
    <property type="entry name" value="Acyl-CoA_Oxase/DH_mid-dom_sf"/>
</dbReference>
<dbReference type="InterPro" id="IPR009100">
    <property type="entry name" value="AcylCoA_DH/oxidase_NM_dom_sf"/>
</dbReference>
<dbReference type="GO" id="GO:0003995">
    <property type="term" value="F:acyl-CoA dehydrogenase activity"/>
    <property type="evidence" value="ECO:0007669"/>
    <property type="project" value="InterPro"/>
</dbReference>
<evidence type="ECO:0000256" key="6">
    <source>
        <dbReference type="SAM" id="MobiDB-lite"/>
    </source>
</evidence>
<protein>
    <recommendedName>
        <fullName evidence="10">Acyl-CoA dehydrogenase/oxidase C-terminal domain-containing protein</fullName>
    </recommendedName>
</protein>
<dbReference type="AlphaFoldDB" id="A0A382J3R6"/>
<dbReference type="PANTHER" id="PTHR43884:SF12">
    <property type="entry name" value="ISOVALERYL-COA DEHYDROGENASE, MITOCHONDRIAL-RELATED"/>
    <property type="match status" value="1"/>
</dbReference>
<dbReference type="Gene3D" id="2.40.110.10">
    <property type="entry name" value="Butyryl-CoA Dehydrogenase, subunit A, domain 2"/>
    <property type="match status" value="1"/>
</dbReference>
<comment type="similarity">
    <text evidence="2">Belongs to the acyl-CoA dehydrogenase family.</text>
</comment>
<evidence type="ECO:0000259" key="7">
    <source>
        <dbReference type="Pfam" id="PF00441"/>
    </source>
</evidence>
<evidence type="ECO:0000256" key="5">
    <source>
        <dbReference type="ARBA" id="ARBA00023002"/>
    </source>
</evidence>
<name>A0A382J3R6_9ZZZZ</name>
<keyword evidence="4" id="KW-0274">FAD</keyword>
<dbReference type="InterPro" id="IPR009075">
    <property type="entry name" value="AcylCo_DH/oxidase_C"/>
</dbReference>
<dbReference type="Gene3D" id="1.20.140.10">
    <property type="entry name" value="Butyryl-CoA Dehydrogenase, subunit A, domain 3"/>
    <property type="match status" value="1"/>
</dbReference>
<proteinExistence type="inferred from homology"/>
<dbReference type="SUPFAM" id="SSF56645">
    <property type="entry name" value="Acyl-CoA dehydrogenase NM domain-like"/>
    <property type="match status" value="1"/>
</dbReference>
<evidence type="ECO:0000259" key="8">
    <source>
        <dbReference type="Pfam" id="PF02770"/>
    </source>
</evidence>
<feature type="non-terminal residue" evidence="9">
    <location>
        <position position="1"/>
    </location>
</feature>
<keyword evidence="3" id="KW-0285">Flavoprotein</keyword>
<dbReference type="PROSITE" id="PS00073">
    <property type="entry name" value="ACYL_COA_DH_2"/>
    <property type="match status" value="1"/>
</dbReference>
<keyword evidence="5" id="KW-0560">Oxidoreductase</keyword>
<accession>A0A382J3R6</accession>
<feature type="domain" description="Acyl-CoA oxidase/dehydrogenase middle" evidence="8">
    <location>
        <begin position="6"/>
        <end position="101"/>
    </location>
</feature>
<sequence length="268" mass="29209">GKKIGAFGLTEPNAGSDAGNTQTRAVLNGDEYVVNGEKAFCTNAGEASVIIFTAIIEEDGKEKGISAFVINADTEGMSLNPPEKKMGWCGSDTRSVFFKDMHIPKSAVLGNPSKGFKQFLKTLTGGRITIGALGLGTAQGAFIRALSYSKERKAFGKPINEFQGISFKLSDMATQIEASRHLVYHAAWKKDRGFPVIREAAMAKLFSSETAMKVTTEAIQVLGGYGYIKEYDVERFFRDAKILEIGEGTSEVQRMIIARELIKMVKKI</sequence>
<comment type="cofactor">
    <cofactor evidence="1">
        <name>FAD</name>
        <dbReference type="ChEBI" id="CHEBI:57692"/>
    </cofactor>
</comment>
<evidence type="ECO:0000256" key="2">
    <source>
        <dbReference type="ARBA" id="ARBA00009347"/>
    </source>
</evidence>
<dbReference type="InterPro" id="IPR036250">
    <property type="entry name" value="AcylCo_DH-like_C"/>
</dbReference>
<dbReference type="FunFam" id="2.40.110.10:FF:000009">
    <property type="entry name" value="Acyl-CoA dehydrogenase"/>
    <property type="match status" value="1"/>
</dbReference>
<dbReference type="GO" id="GO:0050660">
    <property type="term" value="F:flavin adenine dinucleotide binding"/>
    <property type="evidence" value="ECO:0007669"/>
    <property type="project" value="UniProtKB-ARBA"/>
</dbReference>
<dbReference type="SUPFAM" id="SSF47203">
    <property type="entry name" value="Acyl-CoA dehydrogenase C-terminal domain-like"/>
    <property type="match status" value="1"/>
</dbReference>
<evidence type="ECO:0000256" key="1">
    <source>
        <dbReference type="ARBA" id="ARBA00001974"/>
    </source>
</evidence>